<keyword evidence="8" id="KW-0472">Membrane</keyword>
<keyword evidence="12" id="KW-1185">Reference proteome</keyword>
<sequence length="323" mass="37588">MELQKCRFPNRDPNSFQDFPLAFGISTYHQVGILELFLASSFHPLDSYCIHVDAKAKDKVKTAIDQLVGCYQWKYPEANIFTVDDPVAVFWGHISVLEADFKCMRLLRDNYKDWNLFLNLAGTELPLKPMPEIRRILKNFPDGTLESYAVPSYQMKRFKVSMELKRIGQGDFDLELVKTDRVKDLPPGNITIRKGYKNVALPPYMVDFFLDSPYCHEFLNWISDTHIPDEHFYSTMITKFNQTTRDVQDLQDLDTDFTHGVCLRLTWWYDDNCRGKSIRAVCNFGQEDLPRLHKDTKCLFGNKFNLDVDAVAPIQHILHVLET</sequence>
<evidence type="ECO:0000256" key="2">
    <source>
        <dbReference type="ARBA" id="ARBA00004922"/>
    </source>
</evidence>
<dbReference type="InterPro" id="IPR003406">
    <property type="entry name" value="Glyco_trans_14"/>
</dbReference>
<evidence type="ECO:0000313" key="11">
    <source>
        <dbReference type="EMBL" id="TRY61267.1"/>
    </source>
</evidence>
<proteinExistence type="inferred from homology"/>
<evidence type="ECO:0000313" key="12">
    <source>
        <dbReference type="Proteomes" id="UP000318571"/>
    </source>
</evidence>
<dbReference type="Pfam" id="PF02485">
    <property type="entry name" value="Branch"/>
    <property type="match status" value="1"/>
</dbReference>
<keyword evidence="6" id="KW-0735">Signal-anchor</keyword>
<evidence type="ECO:0000256" key="1">
    <source>
        <dbReference type="ARBA" id="ARBA00004606"/>
    </source>
</evidence>
<evidence type="ECO:0000256" key="7">
    <source>
        <dbReference type="ARBA" id="ARBA00022989"/>
    </source>
</evidence>
<comment type="similarity">
    <text evidence="10">Belongs to the glycosyltransferase 14 family.</text>
</comment>
<evidence type="ECO:0000256" key="10">
    <source>
        <dbReference type="ARBA" id="ARBA00038150"/>
    </source>
</evidence>
<dbReference type="GO" id="GO:0008375">
    <property type="term" value="F:acetylglucosaminyltransferase activity"/>
    <property type="evidence" value="ECO:0007669"/>
    <property type="project" value="TreeGrafter"/>
</dbReference>
<evidence type="ECO:0008006" key="13">
    <source>
        <dbReference type="Google" id="ProtNLM"/>
    </source>
</evidence>
<keyword evidence="5" id="KW-0812">Transmembrane</keyword>
<comment type="caution">
    <text evidence="11">The sequence shown here is derived from an EMBL/GenBank/DDBJ whole genome shotgun (WGS) entry which is preliminary data.</text>
</comment>
<dbReference type="STRING" id="6832.A0A553N758"/>
<keyword evidence="3" id="KW-0328">Glycosyltransferase</keyword>
<gene>
    <name evidence="11" type="ORF">TCAL_03691</name>
</gene>
<dbReference type="PANTHER" id="PTHR19297">
    <property type="entry name" value="GLYCOSYLTRANSFERASE 14 FAMILY MEMBER"/>
    <property type="match status" value="1"/>
</dbReference>
<keyword evidence="4" id="KW-0808">Transferase</keyword>
<organism evidence="11 12">
    <name type="scientific">Tigriopus californicus</name>
    <name type="common">Marine copepod</name>
    <dbReference type="NCBI Taxonomy" id="6832"/>
    <lineage>
        <taxon>Eukaryota</taxon>
        <taxon>Metazoa</taxon>
        <taxon>Ecdysozoa</taxon>
        <taxon>Arthropoda</taxon>
        <taxon>Crustacea</taxon>
        <taxon>Multicrustacea</taxon>
        <taxon>Hexanauplia</taxon>
        <taxon>Copepoda</taxon>
        <taxon>Harpacticoida</taxon>
        <taxon>Harpacticidae</taxon>
        <taxon>Tigriopus</taxon>
    </lineage>
</organism>
<dbReference type="GO" id="GO:0016020">
    <property type="term" value="C:membrane"/>
    <property type="evidence" value="ECO:0007669"/>
    <property type="project" value="UniProtKB-SubCell"/>
</dbReference>
<name>A0A553N758_TIGCA</name>
<comment type="pathway">
    <text evidence="2">Protein modification; protein glycosylation.</text>
</comment>
<dbReference type="OMA" id="WVRHICH"/>
<dbReference type="EMBL" id="VCGU01000459">
    <property type="protein sequence ID" value="TRY61267.1"/>
    <property type="molecule type" value="Genomic_DNA"/>
</dbReference>
<dbReference type="Proteomes" id="UP000318571">
    <property type="component" value="Chromosome 8"/>
</dbReference>
<dbReference type="OrthoDB" id="2019572at2759"/>
<evidence type="ECO:0000256" key="3">
    <source>
        <dbReference type="ARBA" id="ARBA00022676"/>
    </source>
</evidence>
<keyword evidence="9" id="KW-0325">Glycoprotein</keyword>
<evidence type="ECO:0000256" key="6">
    <source>
        <dbReference type="ARBA" id="ARBA00022968"/>
    </source>
</evidence>
<reference evidence="11 12" key="1">
    <citation type="journal article" date="2018" name="Nat. Ecol. Evol.">
        <title>Genomic signatures of mitonuclear coevolution across populations of Tigriopus californicus.</title>
        <authorList>
            <person name="Barreto F.S."/>
            <person name="Watson E.T."/>
            <person name="Lima T.G."/>
            <person name="Willett C.S."/>
            <person name="Edmands S."/>
            <person name="Li W."/>
            <person name="Burton R.S."/>
        </authorList>
    </citation>
    <scope>NUCLEOTIDE SEQUENCE [LARGE SCALE GENOMIC DNA]</scope>
    <source>
        <strain evidence="11 12">San Diego</strain>
    </source>
</reference>
<evidence type="ECO:0000256" key="4">
    <source>
        <dbReference type="ARBA" id="ARBA00022679"/>
    </source>
</evidence>
<comment type="subcellular location">
    <subcellularLocation>
        <location evidence="1">Membrane</location>
        <topology evidence="1">Single-pass type II membrane protein</topology>
    </subcellularLocation>
</comment>
<evidence type="ECO:0000256" key="9">
    <source>
        <dbReference type="ARBA" id="ARBA00023180"/>
    </source>
</evidence>
<dbReference type="PANTHER" id="PTHR19297:SF191">
    <property type="entry name" value="PROTEIN XYLOSYLTRANSFERASE"/>
    <property type="match status" value="1"/>
</dbReference>
<evidence type="ECO:0000256" key="8">
    <source>
        <dbReference type="ARBA" id="ARBA00023136"/>
    </source>
</evidence>
<protein>
    <recommendedName>
        <fullName evidence="13">Protein xylosyltransferase</fullName>
    </recommendedName>
</protein>
<keyword evidence="7" id="KW-1133">Transmembrane helix</keyword>
<accession>A0A553N758</accession>
<evidence type="ECO:0000256" key="5">
    <source>
        <dbReference type="ARBA" id="ARBA00022692"/>
    </source>
</evidence>
<dbReference type="AlphaFoldDB" id="A0A553N758"/>